<feature type="active site" description="Charge relay system" evidence="5">
    <location>
        <position position="249"/>
    </location>
</feature>
<dbReference type="InterPro" id="IPR050131">
    <property type="entry name" value="Peptidase_S8_subtilisin-like"/>
</dbReference>
<feature type="signal peptide" evidence="8">
    <location>
        <begin position="1"/>
        <end position="29"/>
    </location>
</feature>
<reference evidence="10 11" key="1">
    <citation type="submission" date="2021-01" db="EMBL/GenBank/DDBJ databases">
        <title>Whole genome shotgun sequence of Actinoplanes couchii NBRC 106145.</title>
        <authorList>
            <person name="Komaki H."/>
            <person name="Tamura T."/>
        </authorList>
    </citation>
    <scope>NUCLEOTIDE SEQUENCE [LARGE SCALE GENOMIC DNA]</scope>
    <source>
        <strain evidence="10 11">NBRC 106145</strain>
    </source>
</reference>
<dbReference type="EMBL" id="BOMG01000037">
    <property type="protein sequence ID" value="GID54143.1"/>
    <property type="molecule type" value="Genomic_DNA"/>
</dbReference>
<evidence type="ECO:0000256" key="6">
    <source>
        <dbReference type="SAM" id="MobiDB-lite"/>
    </source>
</evidence>
<keyword evidence="7" id="KW-0472">Membrane</keyword>
<evidence type="ECO:0000256" key="8">
    <source>
        <dbReference type="SAM" id="SignalP"/>
    </source>
</evidence>
<organism evidence="10 11">
    <name type="scientific">Actinoplanes couchii</name>
    <dbReference type="NCBI Taxonomy" id="403638"/>
    <lineage>
        <taxon>Bacteria</taxon>
        <taxon>Bacillati</taxon>
        <taxon>Actinomycetota</taxon>
        <taxon>Actinomycetes</taxon>
        <taxon>Micromonosporales</taxon>
        <taxon>Micromonosporaceae</taxon>
        <taxon>Actinoplanes</taxon>
    </lineage>
</organism>
<feature type="chain" id="PRO_5046691013" description="Peptidase S8/S53 domain-containing protein" evidence="8">
    <location>
        <begin position="30"/>
        <end position="384"/>
    </location>
</feature>
<keyword evidence="3 5" id="KW-0378">Hydrolase</keyword>
<feature type="active site" description="Charge relay system" evidence="5">
    <location>
        <position position="96"/>
    </location>
</feature>
<dbReference type="Gene3D" id="3.40.50.200">
    <property type="entry name" value="Peptidase S8/S53 domain"/>
    <property type="match status" value="1"/>
</dbReference>
<evidence type="ECO:0000256" key="7">
    <source>
        <dbReference type="SAM" id="Phobius"/>
    </source>
</evidence>
<keyword evidence="2 5" id="KW-0645">Protease</keyword>
<feature type="compositionally biased region" description="Low complexity" evidence="6">
    <location>
        <begin position="323"/>
        <end position="346"/>
    </location>
</feature>
<dbReference type="InterPro" id="IPR015500">
    <property type="entry name" value="Peptidase_S8_subtilisin-rel"/>
</dbReference>
<dbReference type="Pfam" id="PF00082">
    <property type="entry name" value="Peptidase_S8"/>
    <property type="match status" value="1"/>
</dbReference>
<dbReference type="InterPro" id="IPR000209">
    <property type="entry name" value="Peptidase_S8/S53_dom"/>
</dbReference>
<feature type="transmembrane region" description="Helical" evidence="7">
    <location>
        <begin position="355"/>
        <end position="375"/>
    </location>
</feature>
<dbReference type="InterPro" id="IPR023827">
    <property type="entry name" value="Peptidase_S8_Asp-AS"/>
</dbReference>
<keyword evidence="8" id="KW-0732">Signal</keyword>
<keyword evidence="7" id="KW-0812">Transmembrane</keyword>
<keyword evidence="7" id="KW-1133">Transmembrane helix</keyword>
<accession>A0ABQ3X6K2</accession>
<dbReference type="PANTHER" id="PTHR43806:SF11">
    <property type="entry name" value="CEREVISIN-RELATED"/>
    <property type="match status" value="1"/>
</dbReference>
<dbReference type="PANTHER" id="PTHR43806">
    <property type="entry name" value="PEPTIDASE S8"/>
    <property type="match status" value="1"/>
</dbReference>
<protein>
    <recommendedName>
        <fullName evidence="9">Peptidase S8/S53 domain-containing protein</fullName>
    </recommendedName>
</protein>
<name>A0ABQ3X6K2_9ACTN</name>
<evidence type="ECO:0000256" key="1">
    <source>
        <dbReference type="ARBA" id="ARBA00011073"/>
    </source>
</evidence>
<dbReference type="Proteomes" id="UP000612282">
    <property type="component" value="Unassembled WGS sequence"/>
</dbReference>
<dbReference type="PRINTS" id="PR00723">
    <property type="entry name" value="SUBTILISIN"/>
</dbReference>
<dbReference type="PROSITE" id="PS51892">
    <property type="entry name" value="SUBTILASE"/>
    <property type="match status" value="1"/>
</dbReference>
<dbReference type="SUPFAM" id="SSF52743">
    <property type="entry name" value="Subtilisin-like"/>
    <property type="match status" value="1"/>
</dbReference>
<feature type="domain" description="Peptidase S8/S53" evidence="9">
    <location>
        <begin position="53"/>
        <end position="297"/>
    </location>
</feature>
<dbReference type="PROSITE" id="PS00136">
    <property type="entry name" value="SUBTILASE_ASP"/>
    <property type="match status" value="1"/>
</dbReference>
<evidence type="ECO:0000256" key="2">
    <source>
        <dbReference type="ARBA" id="ARBA00022670"/>
    </source>
</evidence>
<comment type="similarity">
    <text evidence="1 5">Belongs to the peptidase S8 family.</text>
</comment>
<evidence type="ECO:0000256" key="5">
    <source>
        <dbReference type="PROSITE-ProRule" id="PRU01240"/>
    </source>
</evidence>
<dbReference type="InterPro" id="IPR036852">
    <property type="entry name" value="Peptidase_S8/S53_dom_sf"/>
</dbReference>
<evidence type="ECO:0000256" key="4">
    <source>
        <dbReference type="ARBA" id="ARBA00022825"/>
    </source>
</evidence>
<evidence type="ECO:0000259" key="9">
    <source>
        <dbReference type="Pfam" id="PF00082"/>
    </source>
</evidence>
<proteinExistence type="inferred from homology"/>
<sequence>MKPNSATAAIVGTAAAIVAALTPAHPAQADEVRDAQWFVSYLNLEEAHKISRGDGVSVAVVDSGVFPHKDLSKNLKKGTDIGPDGDGTGNVDTLGHGTRMAGLIAGHGHGSGDGAMGVAPDAGIIPVKALGKKGGSPNFPESIEWAAQAGADVINVSANAGRSRTLDTAITAAINADAVIVAAAGNTSDDPRIAFPAALPDVLAVGAVDRDGKVSKISVHDPKVGICAPGADLVTTAPGNEYAKSSGTSGATAIVSGAAALVRAKFPELSAAEVIHRLTATADDNGPPGKDDECGYGVLNIVKALTVDVPPLAGEKSASAQPADTSAPTGGSSASAWSGGSSTGTSPKTESDFRVPTVLGVGGAVAALVGLVAFATKRRRRPSS</sequence>
<evidence type="ECO:0000256" key="3">
    <source>
        <dbReference type="ARBA" id="ARBA00022801"/>
    </source>
</evidence>
<gene>
    <name evidence="10" type="ORF">Aco03nite_025470</name>
</gene>
<comment type="caution">
    <text evidence="10">The sequence shown here is derived from an EMBL/GenBank/DDBJ whole genome shotgun (WGS) entry which is preliminary data.</text>
</comment>
<evidence type="ECO:0000313" key="11">
    <source>
        <dbReference type="Proteomes" id="UP000612282"/>
    </source>
</evidence>
<feature type="region of interest" description="Disordered" evidence="6">
    <location>
        <begin position="314"/>
        <end position="351"/>
    </location>
</feature>
<feature type="active site" description="Charge relay system" evidence="5">
    <location>
        <position position="62"/>
    </location>
</feature>
<keyword evidence="11" id="KW-1185">Reference proteome</keyword>
<keyword evidence="4 5" id="KW-0720">Serine protease</keyword>
<evidence type="ECO:0000313" key="10">
    <source>
        <dbReference type="EMBL" id="GID54143.1"/>
    </source>
</evidence>
<dbReference type="RefSeq" id="WP_374711185.1">
    <property type="nucleotide sequence ID" value="NZ_JAVDQL010000001.1"/>
</dbReference>